<protein>
    <recommendedName>
        <fullName evidence="1">Integrase catalytic domain-containing protein</fullName>
    </recommendedName>
</protein>
<dbReference type="AlphaFoldDB" id="A0A085MQ87"/>
<dbReference type="Gene3D" id="3.30.420.10">
    <property type="entry name" value="Ribonuclease H-like superfamily/Ribonuclease H"/>
    <property type="match status" value="1"/>
</dbReference>
<dbReference type="GO" id="GO:0015074">
    <property type="term" value="P:DNA integration"/>
    <property type="evidence" value="ECO:0007669"/>
    <property type="project" value="InterPro"/>
</dbReference>
<dbReference type="PANTHER" id="PTHR38681">
    <property type="entry name" value="RETROVIRUS-RELATED POL POLYPROTEIN FROM TRANSPOSON 412-LIKE PROTEIN-RELATED"/>
    <property type="match status" value="1"/>
</dbReference>
<feature type="domain" description="Integrase catalytic" evidence="1">
    <location>
        <begin position="142"/>
        <end position="198"/>
    </location>
</feature>
<dbReference type="PROSITE" id="PS50994">
    <property type="entry name" value="INTEGRASE"/>
    <property type="match status" value="1"/>
</dbReference>
<proteinExistence type="predicted"/>
<dbReference type="InterPro" id="IPR001584">
    <property type="entry name" value="Integrase_cat-core"/>
</dbReference>
<evidence type="ECO:0000313" key="2">
    <source>
        <dbReference type="EMBL" id="KFD59383.1"/>
    </source>
</evidence>
<name>A0A085MQ87_9BILA</name>
<dbReference type="EMBL" id="KL368032">
    <property type="protein sequence ID" value="KFD59383.1"/>
    <property type="molecule type" value="Genomic_DNA"/>
</dbReference>
<dbReference type="InterPro" id="IPR012337">
    <property type="entry name" value="RNaseH-like_sf"/>
</dbReference>
<sequence>MVALLHSGSTCPLLFREYTFLQISADQFSTRPMVSHIQVCALPNVSCYPGMFGLGSSGMSPVGRGPASLASAPRSTGIREAHRWNFLRPKSVSNMFTWISWACSRSQKVNGICLQHSGRSFFKVARGVAPRGEFGQDSSTHVLENWIAKFRVPARMTTDQGRQFNSELWSTFSKFLGCQHISTSSSHPQANGLVERLH</sequence>
<evidence type="ECO:0000259" key="1">
    <source>
        <dbReference type="PROSITE" id="PS50994"/>
    </source>
</evidence>
<feature type="non-terminal residue" evidence="2">
    <location>
        <position position="198"/>
    </location>
</feature>
<organism evidence="2">
    <name type="scientific">Trichuris suis</name>
    <name type="common">pig whipworm</name>
    <dbReference type="NCBI Taxonomy" id="68888"/>
    <lineage>
        <taxon>Eukaryota</taxon>
        <taxon>Metazoa</taxon>
        <taxon>Ecdysozoa</taxon>
        <taxon>Nematoda</taxon>
        <taxon>Enoplea</taxon>
        <taxon>Dorylaimia</taxon>
        <taxon>Trichinellida</taxon>
        <taxon>Trichuridae</taxon>
        <taxon>Trichuris</taxon>
    </lineage>
</organism>
<dbReference type="PANTHER" id="PTHR38681:SF1">
    <property type="entry name" value="RETROVIRUS-RELATED POL POLYPROTEIN FROM TRANSPOSON 412-LIKE PROTEIN"/>
    <property type="match status" value="1"/>
</dbReference>
<accession>A0A085MQ87</accession>
<dbReference type="SUPFAM" id="SSF53098">
    <property type="entry name" value="Ribonuclease H-like"/>
    <property type="match status" value="1"/>
</dbReference>
<dbReference type="GO" id="GO:0003676">
    <property type="term" value="F:nucleic acid binding"/>
    <property type="evidence" value="ECO:0007669"/>
    <property type="project" value="InterPro"/>
</dbReference>
<dbReference type="InterPro" id="IPR036397">
    <property type="entry name" value="RNaseH_sf"/>
</dbReference>
<reference evidence="2" key="1">
    <citation type="journal article" date="2014" name="Nat. Genet.">
        <title>Genome and transcriptome of the porcine whipworm Trichuris suis.</title>
        <authorList>
            <person name="Jex A.R."/>
            <person name="Nejsum P."/>
            <person name="Schwarz E.M."/>
            <person name="Hu L."/>
            <person name="Young N.D."/>
            <person name="Hall R.S."/>
            <person name="Korhonen P.K."/>
            <person name="Liao S."/>
            <person name="Thamsborg S."/>
            <person name="Xia J."/>
            <person name="Xu P."/>
            <person name="Wang S."/>
            <person name="Scheerlinck J.P."/>
            <person name="Hofmann A."/>
            <person name="Sternberg P.W."/>
            <person name="Wang J."/>
            <person name="Gasser R.B."/>
        </authorList>
    </citation>
    <scope>NUCLEOTIDE SEQUENCE [LARGE SCALE GENOMIC DNA]</scope>
    <source>
        <strain evidence="2">DCEP-RM93F</strain>
    </source>
</reference>
<dbReference type="Proteomes" id="UP000030758">
    <property type="component" value="Unassembled WGS sequence"/>
</dbReference>
<gene>
    <name evidence="2" type="ORF">M514_28438</name>
</gene>